<dbReference type="Gene3D" id="2.170.270.10">
    <property type="entry name" value="SET domain"/>
    <property type="match status" value="1"/>
</dbReference>
<evidence type="ECO:0000256" key="1">
    <source>
        <dbReference type="ARBA" id="ARBA00004286"/>
    </source>
</evidence>
<comment type="caution">
    <text evidence="10">The sequence shown here is derived from an EMBL/GenBank/DDBJ whole genome shotgun (WGS) entry which is preliminary data.</text>
</comment>
<sequence>MARRIAVRRSPIHGSGVFAVQDIPAGTTLLEYRGRRLSHEEGDLIYGDNHAGGHTFLFTLNERWLIDANVSGNAARWINHSCAPNCQALLVESAQPGSEFDRVYIETLRAVKSGEELAYDYGIDLGVKPTAKLRKIWACRCGAPECTGTLIKSWPK</sequence>
<evidence type="ECO:0000313" key="11">
    <source>
        <dbReference type="Proteomes" id="UP000282106"/>
    </source>
</evidence>
<dbReference type="PANTHER" id="PTHR46223:SF3">
    <property type="entry name" value="HISTONE-LYSINE N-METHYLTRANSFERASE SET-23"/>
    <property type="match status" value="1"/>
</dbReference>
<dbReference type="InterPro" id="IPR003616">
    <property type="entry name" value="Post-SET_dom"/>
</dbReference>
<dbReference type="GO" id="GO:0046872">
    <property type="term" value="F:metal ion binding"/>
    <property type="evidence" value="ECO:0007669"/>
    <property type="project" value="UniProtKB-KW"/>
</dbReference>
<organism evidence="10 11">
    <name type="scientific">Stagnimonas aquatica</name>
    <dbReference type="NCBI Taxonomy" id="2689987"/>
    <lineage>
        <taxon>Bacteria</taxon>
        <taxon>Pseudomonadati</taxon>
        <taxon>Pseudomonadota</taxon>
        <taxon>Gammaproteobacteria</taxon>
        <taxon>Nevskiales</taxon>
        <taxon>Nevskiaceae</taxon>
        <taxon>Stagnimonas</taxon>
    </lineage>
</organism>
<feature type="domain" description="SET" evidence="8">
    <location>
        <begin position="3"/>
        <end position="122"/>
    </location>
</feature>
<dbReference type="Pfam" id="PF00856">
    <property type="entry name" value="SET"/>
    <property type="match status" value="1"/>
</dbReference>
<evidence type="ECO:0000256" key="7">
    <source>
        <dbReference type="ARBA" id="ARBA00022833"/>
    </source>
</evidence>
<evidence type="ECO:0000256" key="4">
    <source>
        <dbReference type="ARBA" id="ARBA00022679"/>
    </source>
</evidence>
<dbReference type="SMART" id="SM00317">
    <property type="entry name" value="SET"/>
    <property type="match status" value="1"/>
</dbReference>
<dbReference type="EMBL" id="RJVO01000002">
    <property type="protein sequence ID" value="ROH91799.1"/>
    <property type="molecule type" value="Genomic_DNA"/>
</dbReference>
<dbReference type="GO" id="GO:0005694">
    <property type="term" value="C:chromosome"/>
    <property type="evidence" value="ECO:0007669"/>
    <property type="project" value="UniProtKB-SubCell"/>
</dbReference>
<dbReference type="PROSITE" id="PS50868">
    <property type="entry name" value="POST_SET"/>
    <property type="match status" value="1"/>
</dbReference>
<evidence type="ECO:0000259" key="9">
    <source>
        <dbReference type="PROSITE" id="PS50868"/>
    </source>
</evidence>
<dbReference type="RefSeq" id="WP_123210843.1">
    <property type="nucleotide sequence ID" value="NZ_RJVO01000002.1"/>
</dbReference>
<dbReference type="PROSITE" id="PS50280">
    <property type="entry name" value="SET"/>
    <property type="match status" value="1"/>
</dbReference>
<dbReference type="InterPro" id="IPR046341">
    <property type="entry name" value="SET_dom_sf"/>
</dbReference>
<keyword evidence="7" id="KW-0862">Zinc</keyword>
<dbReference type="PANTHER" id="PTHR46223">
    <property type="entry name" value="HISTONE-LYSINE N-METHYLTRANSFERASE SUV39H"/>
    <property type="match status" value="1"/>
</dbReference>
<dbReference type="Proteomes" id="UP000282106">
    <property type="component" value="Unassembled WGS sequence"/>
</dbReference>
<keyword evidence="2" id="KW-0158">Chromosome</keyword>
<keyword evidence="5" id="KW-0949">S-adenosyl-L-methionine</keyword>
<evidence type="ECO:0000256" key="3">
    <source>
        <dbReference type="ARBA" id="ARBA00022603"/>
    </source>
</evidence>
<proteinExistence type="predicted"/>
<evidence type="ECO:0000259" key="8">
    <source>
        <dbReference type="PROSITE" id="PS50280"/>
    </source>
</evidence>
<evidence type="ECO:0000256" key="6">
    <source>
        <dbReference type="ARBA" id="ARBA00022723"/>
    </source>
</evidence>
<dbReference type="InterPro" id="IPR050973">
    <property type="entry name" value="H3K9_Histone-Lys_N-MTase"/>
</dbReference>
<evidence type="ECO:0000313" key="10">
    <source>
        <dbReference type="EMBL" id="ROH91799.1"/>
    </source>
</evidence>
<dbReference type="GO" id="GO:0032259">
    <property type="term" value="P:methylation"/>
    <property type="evidence" value="ECO:0007669"/>
    <property type="project" value="UniProtKB-KW"/>
</dbReference>
<feature type="domain" description="Post-SET" evidence="9">
    <location>
        <begin position="135"/>
        <end position="151"/>
    </location>
</feature>
<keyword evidence="3" id="KW-0489">Methyltransferase</keyword>
<keyword evidence="6" id="KW-0479">Metal-binding</keyword>
<dbReference type="InParanoid" id="A0A3N0VGA7"/>
<reference evidence="10 11" key="1">
    <citation type="submission" date="2018-10" db="EMBL/GenBank/DDBJ databases">
        <authorList>
            <person name="Chen W.-M."/>
        </authorList>
    </citation>
    <scope>NUCLEOTIDE SEQUENCE [LARGE SCALE GENOMIC DNA]</scope>
    <source>
        <strain evidence="10 11">THS-13</strain>
    </source>
</reference>
<keyword evidence="11" id="KW-1185">Reference proteome</keyword>
<protein>
    <submittedName>
        <fullName evidence="10">SET domain-containing protein</fullName>
    </submittedName>
</protein>
<evidence type="ECO:0000256" key="2">
    <source>
        <dbReference type="ARBA" id="ARBA00022454"/>
    </source>
</evidence>
<dbReference type="GO" id="GO:0008168">
    <property type="term" value="F:methyltransferase activity"/>
    <property type="evidence" value="ECO:0007669"/>
    <property type="project" value="UniProtKB-KW"/>
</dbReference>
<dbReference type="AlphaFoldDB" id="A0A3N0VGA7"/>
<dbReference type="InterPro" id="IPR001214">
    <property type="entry name" value="SET_dom"/>
</dbReference>
<gene>
    <name evidence="10" type="ORF">ED208_05290</name>
</gene>
<dbReference type="SUPFAM" id="SSF82199">
    <property type="entry name" value="SET domain"/>
    <property type="match status" value="1"/>
</dbReference>
<comment type="subcellular location">
    <subcellularLocation>
        <location evidence="1">Chromosome</location>
    </subcellularLocation>
</comment>
<name>A0A3N0VGA7_9GAMM</name>
<evidence type="ECO:0000256" key="5">
    <source>
        <dbReference type="ARBA" id="ARBA00022691"/>
    </source>
</evidence>
<accession>A0A3N0VGA7</accession>
<keyword evidence="4" id="KW-0808">Transferase</keyword>